<sequence>MFKTTVISRTEPTAVSTIVKKVVQFLFDALQAEVDLHELETTIEATFTHLKEKKEKGVADFSKCSSEGNSSWEYGAVFAIPLADLSNYFYGLVMTIKLERDVEDEESWDLRGSTPRNFSATIDLMRLVVTAGFRDP</sequence>
<dbReference type="EMBL" id="JAUEPT010000021">
    <property type="protein sequence ID" value="KAK0443792.1"/>
    <property type="molecule type" value="Genomic_DNA"/>
</dbReference>
<dbReference type="InterPro" id="IPR035918">
    <property type="entry name" value="CytB_endotoxin-like_sf"/>
</dbReference>
<dbReference type="Proteomes" id="UP001175226">
    <property type="component" value="Unassembled WGS sequence"/>
</dbReference>
<proteinExistence type="predicted"/>
<organism evidence="1 2">
    <name type="scientific">Armillaria borealis</name>
    <dbReference type="NCBI Taxonomy" id="47425"/>
    <lineage>
        <taxon>Eukaryota</taxon>
        <taxon>Fungi</taxon>
        <taxon>Dikarya</taxon>
        <taxon>Basidiomycota</taxon>
        <taxon>Agaricomycotina</taxon>
        <taxon>Agaricomycetes</taxon>
        <taxon>Agaricomycetidae</taxon>
        <taxon>Agaricales</taxon>
        <taxon>Marasmiineae</taxon>
        <taxon>Physalacriaceae</taxon>
        <taxon>Armillaria</taxon>
    </lineage>
</organism>
<name>A0AA39MRB7_9AGAR</name>
<dbReference type="SUPFAM" id="SSF55676">
    <property type="entry name" value="CytB endotoxin-like"/>
    <property type="match status" value="1"/>
</dbReference>
<protein>
    <submittedName>
        <fullName evidence="1">Delta-endotoxin CytB</fullName>
    </submittedName>
</protein>
<accession>A0AA39MRB7</accession>
<comment type="caution">
    <text evidence="1">The sequence shown here is derived from an EMBL/GenBank/DDBJ whole genome shotgun (WGS) entry which is preliminary data.</text>
</comment>
<reference evidence="1" key="1">
    <citation type="submission" date="2023-06" db="EMBL/GenBank/DDBJ databases">
        <authorList>
            <consortium name="Lawrence Berkeley National Laboratory"/>
            <person name="Ahrendt S."/>
            <person name="Sahu N."/>
            <person name="Indic B."/>
            <person name="Wong-Bajracharya J."/>
            <person name="Merenyi Z."/>
            <person name="Ke H.-M."/>
            <person name="Monk M."/>
            <person name="Kocsube S."/>
            <person name="Drula E."/>
            <person name="Lipzen A."/>
            <person name="Balint B."/>
            <person name="Henrissat B."/>
            <person name="Andreopoulos B."/>
            <person name="Martin F.M."/>
            <person name="Harder C.B."/>
            <person name="Rigling D."/>
            <person name="Ford K.L."/>
            <person name="Foster G.D."/>
            <person name="Pangilinan J."/>
            <person name="Papanicolaou A."/>
            <person name="Barry K."/>
            <person name="LaButti K."/>
            <person name="Viragh M."/>
            <person name="Koriabine M."/>
            <person name="Yan M."/>
            <person name="Riley R."/>
            <person name="Champramary S."/>
            <person name="Plett K.L."/>
            <person name="Tsai I.J."/>
            <person name="Slot J."/>
            <person name="Sipos G."/>
            <person name="Plett J."/>
            <person name="Nagy L.G."/>
            <person name="Grigoriev I.V."/>
        </authorList>
    </citation>
    <scope>NUCLEOTIDE SEQUENCE</scope>
    <source>
        <strain evidence="1">FPL87.14</strain>
    </source>
</reference>
<evidence type="ECO:0000313" key="1">
    <source>
        <dbReference type="EMBL" id="KAK0443792.1"/>
    </source>
</evidence>
<keyword evidence="2" id="KW-1185">Reference proteome</keyword>
<evidence type="ECO:0000313" key="2">
    <source>
        <dbReference type="Proteomes" id="UP001175226"/>
    </source>
</evidence>
<dbReference type="AlphaFoldDB" id="A0AA39MRB7"/>
<gene>
    <name evidence="1" type="ORF">EV421DRAFT_511684</name>
</gene>
<dbReference type="Gene3D" id="3.40.198.10">
    <property type="entry name" value="Delta-endotoxin CytB-like"/>
    <property type="match status" value="1"/>
</dbReference>